<feature type="chain" id="PRO_5002625075" evidence="1">
    <location>
        <begin position="20"/>
        <end position="94"/>
    </location>
</feature>
<dbReference type="PDBsum" id="2JMS"/>
<dbReference type="Gene3D" id="1.20.50.40">
    <property type="match status" value="1"/>
</dbReference>
<proteinExistence type="evidence at protein level"/>
<dbReference type="EvolutionaryTrace" id="A0FKY4"/>
<sequence>MTKLSIFVVIAMLVMVSSAFRFQSKMKAKTSTDPEEHFDPNTNCDYTNSQDAWDYCTNYIVNSSCGEICCNDCFDETGTGACRAQAFGNSCLNW</sequence>
<protein>
    <submittedName>
        <fullName evidence="2">Pheromone En-6</fullName>
    </submittedName>
</protein>
<keyword evidence="1" id="KW-0732">Signal</keyword>
<evidence type="ECO:0000256" key="1">
    <source>
        <dbReference type="SAM" id="SignalP"/>
    </source>
</evidence>
<reference evidence="2" key="2">
    <citation type="journal article" date="2009" name="Can. J. Microbiol.">
        <title>The water-borne protein signals (pheromones) of the Antarctic ciliated protozoan Euplotes nobilii: structure of the gene coding for the En-6 pheromone.</title>
        <authorList>
            <person name="La Terza A."/>
            <person name="Dobri N."/>
            <person name="Alimenti C."/>
            <person name="Vallesi A."/>
            <person name="Luporini P."/>
        </authorList>
    </citation>
    <scope>NUCLEOTIDE SEQUENCE</scope>
</reference>
<dbReference type="PDB" id="2JMS">
    <property type="method" value="NMR"/>
    <property type="chains" value="A=32-94"/>
</dbReference>
<evidence type="ECO:0000313" key="2">
    <source>
        <dbReference type="EMBL" id="ABK15649.1"/>
    </source>
</evidence>
<dbReference type="EMBL" id="EF030059">
    <property type="protein sequence ID" value="ABK15649.1"/>
    <property type="molecule type" value="Genomic_DNA"/>
</dbReference>
<keyword evidence="3" id="KW-0002">3D-structure</keyword>
<dbReference type="SMR" id="A0FKY4"/>
<evidence type="ECO:0007829" key="3">
    <source>
        <dbReference type="PDB" id="2JMS"/>
    </source>
</evidence>
<accession>A0FKY4</accession>
<name>A0FKY4_EUPNO</name>
<feature type="signal peptide" evidence="1">
    <location>
        <begin position="1"/>
        <end position="19"/>
    </location>
</feature>
<organism evidence="2">
    <name type="scientific">Euplotes nobilii</name>
    <name type="common">Ciliate</name>
    <dbReference type="NCBI Taxonomy" id="184062"/>
    <lineage>
        <taxon>Eukaryota</taxon>
        <taxon>Sar</taxon>
        <taxon>Alveolata</taxon>
        <taxon>Ciliophora</taxon>
        <taxon>Intramacronucleata</taxon>
        <taxon>Spirotrichea</taxon>
        <taxon>Hypotrichia</taxon>
        <taxon>Euplotida</taxon>
        <taxon>Euplotidae</taxon>
        <taxon>Euplotes</taxon>
    </lineage>
</organism>
<reference evidence="2 3" key="1">
    <citation type="journal article" date="2007" name="J. Mol. Biol.">
        <title>Cold-adaptation in sea-water-borne signal proteins: sequence and NMR structure of the pheromone En-6 from the Antarctic ciliate Euplotes nobilii.</title>
        <authorList>
            <person name="Pedrini B."/>
            <person name="Placzek W.J."/>
            <person name="Koculi E."/>
            <person name="Alimenti C."/>
            <person name="LaTerza A."/>
            <person name="Luporini P."/>
            <person name="Wuthrich K."/>
        </authorList>
    </citation>
    <scope>NUCLEOTIDE SEQUENCE</scope>
</reference>
<dbReference type="AlphaFoldDB" id="A0FKY4"/>